<sequence length="709" mass="80406">MPRLQFTTSARQFRHYERGADADEIPRSFISSLGTVAQCDVPLPSQLLCTGNATWLLLFRGGIRNLQLVGLPSDNLHTPSELRLVLSNLVNTLEILSLVCTVRDVEDSLIPLEPLTLPHVHTFSLGCGRAIKEVELILQFLDTPAVRDLSTKDCHIAPLPASDGSPYKDASLESTGRRHAEFIQRPSAENYIAKLPNELLVEIFTMAMSTSGRVDYPFLLSIICKRWRSIMTDYPPLWTRLYITECSPDYSPAATAFILNPDLGPKAVFPRVASFLERSSQLDIDVIIRVGSAPFHDSASLQPSYMVFTDRHFLCLSRLLAQHAYHIKHFSVDTGFWSSHVNALTAFRNVPMPRLQSFEICHRSMSQVAFEEDFEDDLQEGEIDVLQHPALSSTEDQILWNRYMYPSLKVLDLSGVPFRWHLFCPRNLTRLCLRFQPYEERPSASILRGILAGSVETLEILELNGVISTDTSSNDFGLPNRQLTLPHVRHFTLGYTTPQEVRLLLQYLDLPAVGDLKINNLEAVWCRDSTDAIESIIEHLPLHQIHTLTLDRVCHGDHCTDTLPTIHTYFGKNGWPHDEDRLPVSLRFIRRLTALRHLYLYSPCGVFMEYMNYPINLNDLNDGLHARRALNMSDLETWYLSVSNKALCVRPGKNAGTFLRQRLECWSMGGVYNGPDIAKVDLRLSGNIVCQIQDIETLLPRAWKVTCLE</sequence>
<dbReference type="InterPro" id="IPR036047">
    <property type="entry name" value="F-box-like_dom_sf"/>
</dbReference>
<proteinExistence type="predicted"/>
<feature type="domain" description="F-box" evidence="1">
    <location>
        <begin position="189"/>
        <end position="241"/>
    </location>
</feature>
<protein>
    <recommendedName>
        <fullName evidence="1">F-box domain-containing protein</fullName>
    </recommendedName>
</protein>
<evidence type="ECO:0000313" key="3">
    <source>
        <dbReference type="Proteomes" id="UP001175226"/>
    </source>
</evidence>
<dbReference type="SUPFAM" id="SSF81383">
    <property type="entry name" value="F-box domain"/>
    <property type="match status" value="1"/>
</dbReference>
<dbReference type="PROSITE" id="PS50181">
    <property type="entry name" value="FBOX"/>
    <property type="match status" value="1"/>
</dbReference>
<name>A0AA39IXV2_9AGAR</name>
<evidence type="ECO:0000313" key="2">
    <source>
        <dbReference type="EMBL" id="KAK0431592.1"/>
    </source>
</evidence>
<dbReference type="EMBL" id="JAUEPT010000111">
    <property type="protein sequence ID" value="KAK0431592.1"/>
    <property type="molecule type" value="Genomic_DNA"/>
</dbReference>
<gene>
    <name evidence="2" type="ORF">EV421DRAFT_2041219</name>
</gene>
<dbReference type="Proteomes" id="UP001175226">
    <property type="component" value="Unassembled WGS sequence"/>
</dbReference>
<reference evidence="2" key="1">
    <citation type="submission" date="2023-06" db="EMBL/GenBank/DDBJ databases">
        <authorList>
            <consortium name="Lawrence Berkeley National Laboratory"/>
            <person name="Ahrendt S."/>
            <person name="Sahu N."/>
            <person name="Indic B."/>
            <person name="Wong-Bajracharya J."/>
            <person name="Merenyi Z."/>
            <person name="Ke H.-M."/>
            <person name="Monk M."/>
            <person name="Kocsube S."/>
            <person name="Drula E."/>
            <person name="Lipzen A."/>
            <person name="Balint B."/>
            <person name="Henrissat B."/>
            <person name="Andreopoulos B."/>
            <person name="Martin F.M."/>
            <person name="Harder C.B."/>
            <person name="Rigling D."/>
            <person name="Ford K.L."/>
            <person name="Foster G.D."/>
            <person name="Pangilinan J."/>
            <person name="Papanicolaou A."/>
            <person name="Barry K."/>
            <person name="LaButti K."/>
            <person name="Viragh M."/>
            <person name="Koriabine M."/>
            <person name="Yan M."/>
            <person name="Riley R."/>
            <person name="Champramary S."/>
            <person name="Plett K.L."/>
            <person name="Tsai I.J."/>
            <person name="Slot J."/>
            <person name="Sipos G."/>
            <person name="Plett J."/>
            <person name="Nagy L.G."/>
            <person name="Grigoriev I.V."/>
        </authorList>
    </citation>
    <scope>NUCLEOTIDE SEQUENCE</scope>
    <source>
        <strain evidence="2">FPL87.14</strain>
    </source>
</reference>
<dbReference type="Gene3D" id="1.20.1280.50">
    <property type="match status" value="1"/>
</dbReference>
<evidence type="ECO:0000259" key="1">
    <source>
        <dbReference type="PROSITE" id="PS50181"/>
    </source>
</evidence>
<accession>A0AA39IXV2</accession>
<keyword evidence="3" id="KW-1185">Reference proteome</keyword>
<dbReference type="AlphaFoldDB" id="A0AA39IXV2"/>
<organism evidence="2 3">
    <name type="scientific">Armillaria borealis</name>
    <dbReference type="NCBI Taxonomy" id="47425"/>
    <lineage>
        <taxon>Eukaryota</taxon>
        <taxon>Fungi</taxon>
        <taxon>Dikarya</taxon>
        <taxon>Basidiomycota</taxon>
        <taxon>Agaricomycotina</taxon>
        <taxon>Agaricomycetes</taxon>
        <taxon>Agaricomycetidae</taxon>
        <taxon>Agaricales</taxon>
        <taxon>Marasmiineae</taxon>
        <taxon>Physalacriaceae</taxon>
        <taxon>Armillaria</taxon>
    </lineage>
</organism>
<dbReference type="InterPro" id="IPR001810">
    <property type="entry name" value="F-box_dom"/>
</dbReference>
<comment type="caution">
    <text evidence="2">The sequence shown here is derived from an EMBL/GenBank/DDBJ whole genome shotgun (WGS) entry which is preliminary data.</text>
</comment>
<dbReference type="SUPFAM" id="SSF52047">
    <property type="entry name" value="RNI-like"/>
    <property type="match status" value="1"/>
</dbReference>